<dbReference type="Gene3D" id="1.10.287.510">
    <property type="entry name" value="Helix hairpin bin"/>
    <property type="match status" value="1"/>
</dbReference>
<dbReference type="Pfam" id="PF13476">
    <property type="entry name" value="AAA_23"/>
    <property type="match status" value="1"/>
</dbReference>
<evidence type="ECO:0000259" key="3">
    <source>
        <dbReference type="Pfam" id="PF13476"/>
    </source>
</evidence>
<dbReference type="KEGG" id="tcb:TCARB_1816"/>
<dbReference type="RefSeq" id="WP_052887210.1">
    <property type="nucleotide sequence ID" value="NZ_CP007493.1"/>
</dbReference>
<feature type="coiled-coil region" evidence="2">
    <location>
        <begin position="178"/>
        <end position="263"/>
    </location>
</feature>
<protein>
    <recommendedName>
        <fullName evidence="3">Rad50/SbcC-type AAA domain-containing protein</fullName>
    </recommendedName>
</protein>
<accession>A0A3G1A774</accession>
<sequence>MTLLLRELEVEGFRVFRDPFKIKINEGLTVISGPVGSGKSSIISAIEYALYGTDANIDKKLYTRRDLVNDSSETARVSLLVEAEGEGLYKFERIITKSGKEKAILVLPSGETIQGAEAIKGLVEELTGLDFFEFSRSVAVSYVSLFLLAYGGPSARSNVIDRLLGIESVKELASSLSIKLFENKLNEIDSQIESIRELFGGETYETSGQEEYTVVKKELEGLKAEKEKLENEKKKLEPYAEKYQQIEQQIKGGEGALKVLEEQLKKGVLSMEEITEALIQVQEKLLSIAEKLQVPDSTRKKIENIEIGGKNLENVFGELEAAYSELTNIYYEKYEALKEQEAHLKELHGRLRAIEENLVNFERDVDNYEKAERIVEELKNKYGDEKELHQKIQELSRELDELQRASQMERYALVLKRHVAEKVAKNGEADCPVCGSKVTSEFLEKAKLDVSQGSKKMRDIEEKIRQLEERIKELKSALEDLRTYNLVIISLQDRYDTYHEMLDQKQQIEEELETENMEFQKAKAALEDIEVELKQARNELSRLRKEYAKIPLVNQAYEIKSNLSKLQANLSELKPYWEKYRELEEKIRELDSRINEKTQRLSFLEEKSEEIKRTMDKLEELRLERERIARMAQNISRIKGILINVHSELRKNKIHELNNTMNKLVKTMYPYTDIEEVRVRIRTPPKAEDRQPQKKYSTYVIEAKTSGNWLPFTSRMSDGQKTIIFLALVLGISMLTNKKVGFVILDEPLPNVDTQIKISFLKNILPSLGLRQAIITTQAEDIAEKLEGVTLVKLKR</sequence>
<dbReference type="AlphaFoldDB" id="A0A3G1A774"/>
<reference evidence="5" key="1">
    <citation type="book" date="2010" name="EXTREMOPHILES" publisher="0:0-0">
        <title>Complete genome sequences of ten hyperthermophilic archaea reveal their metabolic capabilities and possible ecological roles.</title>
        <editorList>
            <person name="?"/>
        </editorList>
        <authorList>
            <person name="Ravin N.V."/>
            <person name="Mardanov A.V."/>
            <person name="Bonch-Osmolovskaya E.A."/>
            <person name="Skryabin K.G."/>
        </authorList>
    </citation>
    <scope>NUCLEOTIDE SEQUENCE [LARGE SCALE GENOMIC DNA]</scope>
    <source>
        <strain evidence="5">1505</strain>
    </source>
</reference>
<evidence type="ECO:0000313" key="5">
    <source>
        <dbReference type="Proteomes" id="UP000266720"/>
    </source>
</evidence>
<dbReference type="InterPro" id="IPR027417">
    <property type="entry name" value="P-loop_NTPase"/>
</dbReference>
<dbReference type="PANTHER" id="PTHR32114">
    <property type="entry name" value="ABC TRANSPORTER ABCH.3"/>
    <property type="match status" value="1"/>
</dbReference>
<feature type="coiled-coil region" evidence="2">
    <location>
        <begin position="443"/>
        <end position="546"/>
    </location>
</feature>
<keyword evidence="1 2" id="KW-0175">Coiled coil</keyword>
<dbReference type="GeneID" id="25407228"/>
<dbReference type="Gene3D" id="3.40.50.300">
    <property type="entry name" value="P-loop containing nucleotide triphosphate hydrolases"/>
    <property type="match status" value="2"/>
</dbReference>
<proteinExistence type="predicted"/>
<dbReference type="PANTHER" id="PTHR32114:SF2">
    <property type="entry name" value="ABC TRANSPORTER ABCH.3"/>
    <property type="match status" value="1"/>
</dbReference>
<feature type="domain" description="Rad50/SbcC-type AAA" evidence="3">
    <location>
        <begin position="8"/>
        <end position="251"/>
    </location>
</feature>
<evidence type="ECO:0000256" key="2">
    <source>
        <dbReference type="SAM" id="Coils"/>
    </source>
</evidence>
<dbReference type="SUPFAM" id="SSF75712">
    <property type="entry name" value="Rad50 coiled-coil Zn hook"/>
    <property type="match status" value="1"/>
</dbReference>
<dbReference type="SUPFAM" id="SSF52540">
    <property type="entry name" value="P-loop containing nucleoside triphosphate hydrolases"/>
    <property type="match status" value="2"/>
</dbReference>
<dbReference type="InterPro" id="IPR038729">
    <property type="entry name" value="Rad50/SbcC_AAA"/>
</dbReference>
<gene>
    <name evidence="4" type="ORF">TCARB_1816</name>
</gene>
<organism evidence="4 5">
    <name type="scientific">Thermofilum adornatum 1505</name>
    <dbReference type="NCBI Taxonomy" id="697581"/>
    <lineage>
        <taxon>Archaea</taxon>
        <taxon>Thermoproteota</taxon>
        <taxon>Thermoprotei</taxon>
        <taxon>Thermofilales</taxon>
        <taxon>Thermofilaceae</taxon>
        <taxon>Thermofilum</taxon>
    </lineage>
</organism>
<feature type="coiled-coil region" evidence="2">
    <location>
        <begin position="580"/>
        <end position="638"/>
    </location>
</feature>
<dbReference type="EMBL" id="CP007493">
    <property type="protein sequence ID" value="AJB42852.1"/>
    <property type="molecule type" value="Genomic_DNA"/>
</dbReference>
<evidence type="ECO:0000313" key="4">
    <source>
        <dbReference type="EMBL" id="AJB42852.1"/>
    </source>
</evidence>
<name>A0A3G1A774_9CREN</name>
<dbReference type="STRING" id="697581.TCARB_1816"/>
<dbReference type="GO" id="GO:0016887">
    <property type="term" value="F:ATP hydrolysis activity"/>
    <property type="evidence" value="ECO:0007669"/>
    <property type="project" value="InterPro"/>
</dbReference>
<feature type="coiled-coil region" evidence="2">
    <location>
        <begin position="337"/>
        <end position="412"/>
    </location>
</feature>
<evidence type="ECO:0000256" key="1">
    <source>
        <dbReference type="ARBA" id="ARBA00023054"/>
    </source>
</evidence>
<dbReference type="GO" id="GO:0006302">
    <property type="term" value="P:double-strand break repair"/>
    <property type="evidence" value="ECO:0007669"/>
    <property type="project" value="InterPro"/>
</dbReference>
<dbReference type="Proteomes" id="UP000266720">
    <property type="component" value="Chromosome"/>
</dbReference>